<sequence length="240" mass="26848">MASNPQTQDLNQSYQSLKSHLQSHQQNLTVASNPRAQVQQPKQSYATLKSHLQSLHNPHTSPLTRLPTASILSPKSSHAIASLSLHPVLESLLHILNNDLPSAHFLLRHMQSPPAYESMLVHGLLHRVEGDYENARAWYTNLADESPQPEIFGKVWPEGMDGSDDGKGYAAFLEGLKKGEREGWVRERGEKEWRDVFGFCEGKFGIGEVVDATGVWVEPSEHIREAAKKQLVGGEGWRQF</sequence>
<accession>A0A1X7S0D4</accession>
<dbReference type="STRING" id="1276538.A0A1X7S0D4"/>
<organism evidence="2 3">
    <name type="scientific">Zymoseptoria tritici (strain ST99CH_3D7)</name>
    <dbReference type="NCBI Taxonomy" id="1276538"/>
    <lineage>
        <taxon>Eukaryota</taxon>
        <taxon>Fungi</taxon>
        <taxon>Dikarya</taxon>
        <taxon>Ascomycota</taxon>
        <taxon>Pezizomycotina</taxon>
        <taxon>Dothideomycetes</taxon>
        <taxon>Dothideomycetidae</taxon>
        <taxon>Mycosphaerellales</taxon>
        <taxon>Mycosphaerellaceae</taxon>
        <taxon>Zymoseptoria</taxon>
    </lineage>
</organism>
<reference evidence="2 3" key="1">
    <citation type="submission" date="2016-06" db="EMBL/GenBank/DDBJ databases">
        <authorList>
            <person name="Kjaerup R.B."/>
            <person name="Dalgaard T.S."/>
            <person name="Juul-Madsen H.R."/>
        </authorList>
    </citation>
    <scope>NUCLEOTIDE SEQUENCE [LARGE SCALE GENOMIC DNA]</scope>
</reference>
<feature type="region of interest" description="Disordered" evidence="1">
    <location>
        <begin position="1"/>
        <end position="42"/>
    </location>
</feature>
<feature type="compositionally biased region" description="Polar residues" evidence="1">
    <location>
        <begin position="1"/>
        <end position="11"/>
    </location>
</feature>
<dbReference type="EMBL" id="LT853699">
    <property type="protein sequence ID" value="SMQ53154.1"/>
    <property type="molecule type" value="Genomic_DNA"/>
</dbReference>
<evidence type="ECO:0000313" key="3">
    <source>
        <dbReference type="Proteomes" id="UP000215127"/>
    </source>
</evidence>
<dbReference type="Proteomes" id="UP000215127">
    <property type="component" value="Chromosome 8"/>
</dbReference>
<feature type="compositionally biased region" description="Low complexity" evidence="1">
    <location>
        <begin position="12"/>
        <end position="26"/>
    </location>
</feature>
<protein>
    <submittedName>
        <fullName evidence="2">Uncharacterized protein</fullName>
    </submittedName>
</protein>
<name>A0A1X7S0D4_ZYMT9</name>
<dbReference type="AlphaFoldDB" id="A0A1X7S0D4"/>
<evidence type="ECO:0000313" key="2">
    <source>
        <dbReference type="EMBL" id="SMQ53154.1"/>
    </source>
</evidence>
<keyword evidence="3" id="KW-1185">Reference proteome</keyword>
<proteinExistence type="predicted"/>
<evidence type="ECO:0000256" key="1">
    <source>
        <dbReference type="SAM" id="MobiDB-lite"/>
    </source>
</evidence>
<gene>
    <name evidence="2" type="ORF">ZT3D7_G8307</name>
</gene>
<feature type="compositionally biased region" description="Polar residues" evidence="1">
    <location>
        <begin position="27"/>
        <end position="42"/>
    </location>
</feature>